<organism evidence="2 3">
    <name type="scientific">Bordetella ansorpii</name>
    <dbReference type="NCBI Taxonomy" id="288768"/>
    <lineage>
        <taxon>Bacteria</taxon>
        <taxon>Pseudomonadati</taxon>
        <taxon>Pseudomonadota</taxon>
        <taxon>Betaproteobacteria</taxon>
        <taxon>Burkholderiales</taxon>
        <taxon>Alcaligenaceae</taxon>
        <taxon>Bordetella</taxon>
    </lineage>
</organism>
<evidence type="ECO:0000313" key="3">
    <source>
        <dbReference type="Proteomes" id="UP000077037"/>
    </source>
</evidence>
<dbReference type="Gene3D" id="1.20.5.1700">
    <property type="match status" value="1"/>
</dbReference>
<evidence type="ECO:0000313" key="2">
    <source>
        <dbReference type="EMBL" id="CZZ90834.1"/>
    </source>
</evidence>
<accession>A0A146AR44</accession>
<protein>
    <recommendedName>
        <fullName evidence="4">DNA repair protein</fullName>
    </recommendedName>
</protein>
<sequence>MRNQPSQLARVQRDVAKTPMSPALRQVAWTLKATAAALATMLTVFPAHAQSMEERLRTQLRSATQQLQQLQSQQAQLNAAKSAAETQRDAAQKEVEQLRAQLGKAQGQAEQLAGQQDAIRDAARAQAAASNEQIGKFKAAYDELLGIARAKDAEGKKLQVSLTERDSQLKLCEQKNDQMYTAGREILTAYESFSTGDLLSIRQPLAREARVQFDEKAQEYGDKLYDSKYDPRLVPQQQSGAKPAQ</sequence>
<evidence type="ECO:0000256" key="1">
    <source>
        <dbReference type="SAM" id="Coils"/>
    </source>
</evidence>
<reference evidence="2 3" key="1">
    <citation type="submission" date="2016-03" db="EMBL/GenBank/DDBJ databases">
        <authorList>
            <consortium name="Pathogen Informatics"/>
        </authorList>
    </citation>
    <scope>NUCLEOTIDE SEQUENCE [LARGE SCALE GENOMIC DNA]</scope>
    <source>
        <strain evidence="2 3">NCTC13364</strain>
    </source>
</reference>
<dbReference type="EMBL" id="FKBS01000002">
    <property type="protein sequence ID" value="CZZ90834.1"/>
    <property type="molecule type" value="Genomic_DNA"/>
</dbReference>
<keyword evidence="1" id="KW-0175">Coiled coil</keyword>
<evidence type="ECO:0008006" key="4">
    <source>
        <dbReference type="Google" id="ProtNLM"/>
    </source>
</evidence>
<feature type="coiled-coil region" evidence="1">
    <location>
        <begin position="53"/>
        <end position="115"/>
    </location>
</feature>
<proteinExistence type="predicted"/>
<dbReference type="Proteomes" id="UP000077037">
    <property type="component" value="Unassembled WGS sequence"/>
</dbReference>
<dbReference type="AlphaFoldDB" id="A0A146AR44"/>
<name>A0A146AR44_9BORD</name>
<dbReference type="RefSeq" id="WP_235816764.1">
    <property type="nucleotide sequence ID" value="NZ_FKBS01000002.1"/>
</dbReference>
<gene>
    <name evidence="2" type="ORF">SAMEA1982600_00102</name>
</gene>